<dbReference type="GO" id="GO:0004519">
    <property type="term" value="F:endonuclease activity"/>
    <property type="evidence" value="ECO:0007669"/>
    <property type="project" value="UniProtKB-KW"/>
</dbReference>
<sequence length="356" mass="38569">MRRRFGSRGFAGGDLSPAQRILAAVFYPVKLAVQLGLIGIAAASIAPLLADAFPPLATFESFRLHMAMASLPLAVLALAFRPLGLAALGLLAFAWNIVTVWPYLPMPDGAVAEAQAGPRLKVVSANLWYRNDGYDAAIHYLESTDADVIALIEVTPQWLTALQPLDAKYPYRIDCMQSTPPCEMLLMSKHPFQRAYAGRIEGRSPTVAWGEIAFGGRVVTVAATHLAWPLRASADRDRMIAGGALQPALAGAYPLVQSEQAANLAQYLRGLGPDLVLMGDFNGVPWSRTQVALRAATGLENAGPMVPTWPSWQPFWIRLPIDQIMTRGALTRLSFRHGFYIGSDHLPVEAEIGFGP</sequence>
<dbReference type="Proteomes" id="UP001230156">
    <property type="component" value="Unassembled WGS sequence"/>
</dbReference>
<keyword evidence="1" id="KW-0472">Membrane</keyword>
<evidence type="ECO:0000259" key="2">
    <source>
        <dbReference type="Pfam" id="PF03372"/>
    </source>
</evidence>
<feature type="domain" description="Endonuclease/exonuclease/phosphatase" evidence="2">
    <location>
        <begin position="124"/>
        <end position="345"/>
    </location>
</feature>
<organism evidence="3 4">
    <name type="scientific">Dongia sedimenti</name>
    <dbReference type="NCBI Taxonomy" id="3064282"/>
    <lineage>
        <taxon>Bacteria</taxon>
        <taxon>Pseudomonadati</taxon>
        <taxon>Pseudomonadota</taxon>
        <taxon>Alphaproteobacteria</taxon>
        <taxon>Rhodospirillales</taxon>
        <taxon>Dongiaceae</taxon>
        <taxon>Dongia</taxon>
    </lineage>
</organism>
<feature type="transmembrane region" description="Helical" evidence="1">
    <location>
        <begin position="21"/>
        <end position="50"/>
    </location>
</feature>
<name>A0ABU0YNB6_9PROT</name>
<accession>A0ABU0YNB6</accession>
<feature type="transmembrane region" description="Helical" evidence="1">
    <location>
        <begin position="85"/>
        <end position="104"/>
    </location>
</feature>
<evidence type="ECO:0000313" key="4">
    <source>
        <dbReference type="Proteomes" id="UP001230156"/>
    </source>
</evidence>
<evidence type="ECO:0000313" key="3">
    <source>
        <dbReference type="EMBL" id="MDQ7249201.1"/>
    </source>
</evidence>
<dbReference type="InterPro" id="IPR036691">
    <property type="entry name" value="Endo/exonu/phosph_ase_sf"/>
</dbReference>
<keyword evidence="3" id="KW-0540">Nuclease</keyword>
<protein>
    <submittedName>
        <fullName evidence="3">Endonuclease/exonuclease/phosphatase family protein</fullName>
    </submittedName>
</protein>
<evidence type="ECO:0000256" key="1">
    <source>
        <dbReference type="SAM" id="Phobius"/>
    </source>
</evidence>
<dbReference type="EMBL" id="JAUYVI010000005">
    <property type="protein sequence ID" value="MDQ7249201.1"/>
    <property type="molecule type" value="Genomic_DNA"/>
</dbReference>
<dbReference type="Gene3D" id="3.60.10.10">
    <property type="entry name" value="Endonuclease/exonuclease/phosphatase"/>
    <property type="match status" value="1"/>
</dbReference>
<reference evidence="4" key="1">
    <citation type="submission" date="2023-08" db="EMBL/GenBank/DDBJ databases">
        <title>Rhodospirillaceae gen. nov., a novel taxon isolated from the Yangtze River Yuezi River estuary sludge.</title>
        <authorList>
            <person name="Ruan L."/>
        </authorList>
    </citation>
    <scope>NUCLEOTIDE SEQUENCE [LARGE SCALE GENOMIC DNA]</scope>
    <source>
        <strain evidence="4">R-7</strain>
    </source>
</reference>
<keyword evidence="3" id="KW-0378">Hydrolase</keyword>
<keyword evidence="1" id="KW-0812">Transmembrane</keyword>
<feature type="transmembrane region" description="Helical" evidence="1">
    <location>
        <begin position="62"/>
        <end position="80"/>
    </location>
</feature>
<gene>
    <name evidence="3" type="ORF">Q8A70_16050</name>
</gene>
<proteinExistence type="predicted"/>
<dbReference type="Pfam" id="PF03372">
    <property type="entry name" value="Exo_endo_phos"/>
    <property type="match status" value="1"/>
</dbReference>
<keyword evidence="4" id="KW-1185">Reference proteome</keyword>
<comment type="caution">
    <text evidence="3">The sequence shown here is derived from an EMBL/GenBank/DDBJ whole genome shotgun (WGS) entry which is preliminary data.</text>
</comment>
<dbReference type="SUPFAM" id="SSF56219">
    <property type="entry name" value="DNase I-like"/>
    <property type="match status" value="1"/>
</dbReference>
<keyword evidence="1" id="KW-1133">Transmembrane helix</keyword>
<keyword evidence="3" id="KW-0255">Endonuclease</keyword>
<dbReference type="RefSeq" id="WP_379956927.1">
    <property type="nucleotide sequence ID" value="NZ_JAUYVI010000005.1"/>
</dbReference>
<dbReference type="InterPro" id="IPR005135">
    <property type="entry name" value="Endo/exonuclease/phosphatase"/>
</dbReference>